<evidence type="ECO:0000256" key="1">
    <source>
        <dbReference type="SAM" id="Phobius"/>
    </source>
</evidence>
<dbReference type="Proteomes" id="UP000294930">
    <property type="component" value="Unassembled WGS sequence"/>
</dbReference>
<keyword evidence="3" id="KW-1185">Reference proteome</keyword>
<keyword evidence="1" id="KW-1133">Transmembrane helix</keyword>
<reference evidence="2 3" key="1">
    <citation type="submission" date="2019-03" db="EMBL/GenBank/DDBJ databases">
        <title>Genomic Encyclopedia of Type Strains, Phase III (KMG-III): the genomes of soil and plant-associated and newly described type strains.</title>
        <authorList>
            <person name="Whitman W."/>
        </authorList>
    </citation>
    <scope>NUCLEOTIDE SEQUENCE [LARGE SCALE GENOMIC DNA]</scope>
    <source>
        <strain evidence="2 3">CGMCC 1.10957</strain>
    </source>
</reference>
<sequence>MKSANSNSQATESVLILKRKNTLTYNIHFGFAIFFFCLTFVIAAYHNFLNEINSLQMFILPFFGIIYILLIEISAKSKISNLIKQVERIMEMEKIEYEIV</sequence>
<gene>
    <name evidence="2" type="ORF">A8975_2219</name>
</gene>
<accession>A0ABY2G532</accession>
<organism evidence="2 3">
    <name type="scientific">Meridianimaribacter flavus</name>
    <dbReference type="NCBI Taxonomy" id="571115"/>
    <lineage>
        <taxon>Bacteria</taxon>
        <taxon>Pseudomonadati</taxon>
        <taxon>Bacteroidota</taxon>
        <taxon>Flavobacteriia</taxon>
        <taxon>Flavobacteriales</taxon>
        <taxon>Flavobacteriaceae</taxon>
        <taxon>Meridianimaribacter</taxon>
    </lineage>
</organism>
<evidence type="ECO:0000313" key="3">
    <source>
        <dbReference type="Proteomes" id="UP000294930"/>
    </source>
</evidence>
<proteinExistence type="predicted"/>
<comment type="caution">
    <text evidence="2">The sequence shown here is derived from an EMBL/GenBank/DDBJ whole genome shotgun (WGS) entry which is preliminary data.</text>
</comment>
<protein>
    <submittedName>
        <fullName evidence="2">Uncharacterized protein</fullName>
    </submittedName>
</protein>
<evidence type="ECO:0000313" key="2">
    <source>
        <dbReference type="EMBL" id="TDY11580.1"/>
    </source>
</evidence>
<feature type="transmembrane region" description="Helical" evidence="1">
    <location>
        <begin position="57"/>
        <end position="75"/>
    </location>
</feature>
<keyword evidence="1" id="KW-0812">Transmembrane</keyword>
<feature type="transmembrane region" description="Helical" evidence="1">
    <location>
        <begin position="25"/>
        <end position="45"/>
    </location>
</feature>
<name>A0ABY2G532_9FLAO</name>
<dbReference type="EMBL" id="SOQZ01000004">
    <property type="protein sequence ID" value="TDY11580.1"/>
    <property type="molecule type" value="Genomic_DNA"/>
</dbReference>
<keyword evidence="1" id="KW-0472">Membrane</keyword>